<dbReference type="SUPFAM" id="SSF53901">
    <property type="entry name" value="Thiolase-like"/>
    <property type="match status" value="2"/>
</dbReference>
<evidence type="ECO:0000313" key="2">
    <source>
        <dbReference type="EMBL" id="CAB4657483.1"/>
    </source>
</evidence>
<dbReference type="InterPro" id="IPR016039">
    <property type="entry name" value="Thiolase-like"/>
</dbReference>
<feature type="domain" description="Thiolase C-terminal" evidence="1">
    <location>
        <begin position="260"/>
        <end position="382"/>
    </location>
</feature>
<sequence length="385" mass="40410">MSLSAAITGMGVVICGPKEIPDATGNALSAISMAAQEAGIDLREIDGLLINQNELIADDHLTLDLSRRGAFGTLKVLYELESKGTTMSVLLKQATEIVNAGEADNVVVVFADAAISPNAPSGAAFASMGGDTGYRGLERAGGMLGAVAAYALIAQHYFVERNADIDDLFAVAQAQRSWAVENPLAWIREPLTREKYDAAPLVAAPLRRLDCARPVSGAAAFIVSKPNSSNSLNPVYVRGMAQRHTMRRRHAPHSPWRPVGASEVFTDALKQARTTADAIDNLQIYDAFTIVPLVMMEELGVVGPGEAGSFIAAGNTRHGGSLPVNTGGGQISGFYLQGATPLIEAVTQLRGQGGNRQIADASTSMVVSVGGRLESVNALVMGVQQ</sequence>
<dbReference type="CDD" id="cd00829">
    <property type="entry name" value="SCP-x_thiolase"/>
    <property type="match status" value="1"/>
</dbReference>
<accession>A0A6J6L9S8</accession>
<evidence type="ECO:0000259" key="1">
    <source>
        <dbReference type="Pfam" id="PF22691"/>
    </source>
</evidence>
<name>A0A6J6L9S8_9ZZZZ</name>
<dbReference type="Gene3D" id="3.40.47.10">
    <property type="match status" value="1"/>
</dbReference>
<gene>
    <name evidence="2" type="ORF">UFOPK2282_00319</name>
</gene>
<dbReference type="PANTHER" id="PTHR42870:SF1">
    <property type="entry name" value="NON-SPECIFIC LIPID-TRANSFER PROTEIN-LIKE 2"/>
    <property type="match status" value="1"/>
</dbReference>
<dbReference type="Pfam" id="PF22691">
    <property type="entry name" value="Thiolase_C_1"/>
    <property type="match status" value="1"/>
</dbReference>
<organism evidence="2">
    <name type="scientific">freshwater metagenome</name>
    <dbReference type="NCBI Taxonomy" id="449393"/>
    <lineage>
        <taxon>unclassified sequences</taxon>
        <taxon>metagenomes</taxon>
        <taxon>ecological metagenomes</taxon>
    </lineage>
</organism>
<protein>
    <submittedName>
        <fullName evidence="2">Unannotated protein</fullName>
    </submittedName>
</protein>
<dbReference type="AlphaFoldDB" id="A0A6J6L9S8"/>
<dbReference type="EMBL" id="CAEZWR010000024">
    <property type="protein sequence ID" value="CAB4657483.1"/>
    <property type="molecule type" value="Genomic_DNA"/>
</dbReference>
<dbReference type="InterPro" id="IPR055140">
    <property type="entry name" value="Thiolase_C_2"/>
</dbReference>
<dbReference type="PANTHER" id="PTHR42870">
    <property type="entry name" value="ACETYL-COA C-ACETYLTRANSFERASE"/>
    <property type="match status" value="1"/>
</dbReference>
<dbReference type="GO" id="GO:0016746">
    <property type="term" value="F:acyltransferase activity"/>
    <property type="evidence" value="ECO:0007669"/>
    <property type="project" value="InterPro"/>
</dbReference>
<reference evidence="2" key="1">
    <citation type="submission" date="2020-05" db="EMBL/GenBank/DDBJ databases">
        <authorList>
            <person name="Chiriac C."/>
            <person name="Salcher M."/>
            <person name="Ghai R."/>
            <person name="Kavagutti S V."/>
        </authorList>
    </citation>
    <scope>NUCLEOTIDE SEQUENCE</scope>
</reference>
<proteinExistence type="predicted"/>